<protein>
    <submittedName>
        <fullName evidence="1">Uncharacterized protein DUF930</fullName>
    </submittedName>
</protein>
<gene>
    <name evidence="1" type="ORF">EV130_11056</name>
</gene>
<name>A0A4R3QNV2_9HYPH</name>
<sequence length="112" mass="11958">MFSQNGSIAQRARAASGNRIVQLSTSEKLEQVHRSKTELRPDFPVAYPVADTSLSGSLILRANGGGVEASANVALPIQPEAAPDIDTTGAFEFSVGQEFPETAFRARGRRRG</sequence>
<organism evidence="1 2">
    <name type="scientific">Rhizobium azibense</name>
    <dbReference type="NCBI Taxonomy" id="1136135"/>
    <lineage>
        <taxon>Bacteria</taxon>
        <taxon>Pseudomonadati</taxon>
        <taxon>Pseudomonadota</taxon>
        <taxon>Alphaproteobacteria</taxon>
        <taxon>Hyphomicrobiales</taxon>
        <taxon>Rhizobiaceae</taxon>
        <taxon>Rhizobium/Agrobacterium group</taxon>
        <taxon>Rhizobium</taxon>
    </lineage>
</organism>
<reference evidence="1 2" key="1">
    <citation type="submission" date="2019-03" db="EMBL/GenBank/DDBJ databases">
        <title>Genomic Encyclopedia of Type Strains, Phase IV (KMG-V): Genome sequencing to study the core and pangenomes of soil and plant-associated prokaryotes.</title>
        <authorList>
            <person name="Whitman W."/>
        </authorList>
    </citation>
    <scope>NUCLEOTIDE SEQUENCE [LARGE SCALE GENOMIC DNA]</scope>
    <source>
        <strain evidence="1 2">Gr42</strain>
    </source>
</reference>
<dbReference type="AlphaFoldDB" id="A0A4R3QNV2"/>
<accession>A0A4R3QNV2</accession>
<dbReference type="InterPro" id="IPR009273">
    <property type="entry name" value="DUF930"/>
</dbReference>
<comment type="caution">
    <text evidence="1">The sequence shown here is derived from an EMBL/GenBank/DDBJ whole genome shotgun (WGS) entry which is preliminary data.</text>
</comment>
<dbReference type="Pfam" id="PF06059">
    <property type="entry name" value="DUF930"/>
    <property type="match status" value="1"/>
</dbReference>
<dbReference type="OrthoDB" id="9804158at2"/>
<keyword evidence="2" id="KW-1185">Reference proteome</keyword>
<evidence type="ECO:0000313" key="1">
    <source>
        <dbReference type="EMBL" id="TCU21712.1"/>
    </source>
</evidence>
<evidence type="ECO:0000313" key="2">
    <source>
        <dbReference type="Proteomes" id="UP000295547"/>
    </source>
</evidence>
<dbReference type="EMBL" id="SMBJ01000010">
    <property type="protein sequence ID" value="TCU21712.1"/>
    <property type="molecule type" value="Genomic_DNA"/>
</dbReference>
<proteinExistence type="predicted"/>
<dbReference type="Proteomes" id="UP000295547">
    <property type="component" value="Unassembled WGS sequence"/>
</dbReference>
<dbReference type="RefSeq" id="WP_132661629.1">
    <property type="nucleotide sequence ID" value="NZ_SMBJ01000010.1"/>
</dbReference>